<dbReference type="CDD" id="cd10150">
    <property type="entry name" value="CobN_like"/>
    <property type="match status" value="1"/>
</dbReference>
<dbReference type="InterPro" id="IPR011953">
    <property type="entry name" value="Cobalto_CobN"/>
</dbReference>
<name>A0A0M6ZLI4_9HYPH</name>
<evidence type="ECO:0000313" key="4">
    <source>
        <dbReference type="Proteomes" id="UP000049983"/>
    </source>
</evidence>
<dbReference type="STRING" id="311410.LA5095_05818"/>
<reference evidence="4" key="1">
    <citation type="submission" date="2015-07" db="EMBL/GenBank/DDBJ databases">
        <authorList>
            <person name="Rodrigo-Torres Lidia"/>
            <person name="Arahal R.David."/>
        </authorList>
    </citation>
    <scope>NUCLEOTIDE SEQUENCE [LARGE SCALE GENOMIC DNA]</scope>
    <source>
        <strain evidence="4">CECT 5096</strain>
    </source>
</reference>
<dbReference type="EMBL" id="CXWC01000017">
    <property type="protein sequence ID" value="CTQ79197.1"/>
    <property type="molecule type" value="Genomic_DNA"/>
</dbReference>
<protein>
    <recommendedName>
        <fullName evidence="1">Cobaltochelatase subunit CobN</fullName>
        <ecNumber evidence="1">6.6.1.2</ecNumber>
    </recommendedName>
</protein>
<dbReference type="AlphaFoldDB" id="A0A0M6ZLI4"/>
<dbReference type="RefSeq" id="WP_055391453.1">
    <property type="nucleotide sequence ID" value="NZ_CXWA01000014.1"/>
</dbReference>
<dbReference type="NCBIfam" id="TIGR02257">
    <property type="entry name" value="cobalto_cobN"/>
    <property type="match status" value="1"/>
</dbReference>
<evidence type="ECO:0000256" key="1">
    <source>
        <dbReference type="NCBIfam" id="TIGR02257"/>
    </source>
</evidence>
<organism evidence="3 4">
    <name type="scientific">Roseibium album</name>
    <dbReference type="NCBI Taxonomy" id="311410"/>
    <lineage>
        <taxon>Bacteria</taxon>
        <taxon>Pseudomonadati</taxon>
        <taxon>Pseudomonadota</taxon>
        <taxon>Alphaproteobacteria</taxon>
        <taxon>Hyphomicrobiales</taxon>
        <taxon>Stappiaceae</taxon>
        <taxon>Roseibium</taxon>
    </lineage>
</organism>
<dbReference type="OrthoDB" id="9757976at2"/>
<dbReference type="InterPro" id="IPR003672">
    <property type="entry name" value="CobN/Mg_chltase"/>
</dbReference>
<evidence type="ECO:0000259" key="2">
    <source>
        <dbReference type="Pfam" id="PF02514"/>
    </source>
</evidence>
<dbReference type="PANTHER" id="PTHR44119">
    <property type="entry name" value="MAGNESIUM-CHELATASE SUBUNIT CHLH, CHLOROPLASTIC"/>
    <property type="match status" value="1"/>
</dbReference>
<dbReference type="PANTHER" id="PTHR44119:SF4">
    <property type="entry name" value="AEROBIC COBALTOCHELATASE SUBUNIT COBN"/>
    <property type="match status" value="1"/>
</dbReference>
<accession>A0A0M6ZLI4</accession>
<dbReference type="Proteomes" id="UP000049983">
    <property type="component" value="Unassembled WGS sequence"/>
</dbReference>
<keyword evidence="4" id="KW-1185">Reference proteome</keyword>
<dbReference type="GO" id="GO:0051116">
    <property type="term" value="F:cobaltochelatase activity"/>
    <property type="evidence" value="ECO:0007669"/>
    <property type="project" value="UniProtKB-UniRule"/>
</dbReference>
<sequence length="1252" mass="137001">MHILASQTRRIDDGGDAVDLGQAPADILFLSAADTELGSFSAAHSALGTDSASLRLANLMALSHPYSVDLYAEQTVRGSRLVILRILGGIEYWRYGIERFEEEVRAYDLDLIVVPGDDKWDEALTARSTRTKAEVHRFWRYCVEGGAGNYANALRFAASLIGSGDEPAQPVPLPRAGIYQKGQPAADLDTLMATWTEKSRPVAAITFYRALVQGAQTAPVDSLVEVLDQAGINALPIFVSSLKEAESVAILESLLAGAKPDVILNGTAFAVSKAGRTHQPTPLDRINKPVLQVVFSSSSKEGWEESDQGLSIRDLAMHVVLPEIDGRILSRAVSFKEEGVFDEATQSTPVRFTPVPDRIRFVSDLAANWARLGRIPESEKKTALILANYPNKDGRLANGVGLDTPASCVSLLAAMRAAGYDIGHAPESSAGLLDILTSGVTNALPGRRERVYFEELSLVDYQRSYSRLPDKLKTAVTGRWGAPEEDPHLVDGKFRLALHRFGNQIVGIQPARGYNIDPKETYHDPDLVPPHHYFAFYIWLRQSFSVDAIVHLGKHGNLEWLPGKALALSENCYPEAVLGPVPNIYPFIVNDPGEGAQAKRRTSAVIVDHLTPPLTRAESHGVAEELETLLDEYYLASGVDPRRLKALTSDILDAATRHGLDQDIGIDDTMDEDTRLARLDAHLCDLKELQIRDGLHILGQSPVCDQLTDLLAALARVPRGKDAHQDSLQRAVARDLSLHGFDPLDCDFSDTWTGAKPEVLKDVSSAPWRSNGDTVERIELLCRDLIAGSVIAKEAWLETRAVLGDIEGSLRPSVMTSGPAETHAVLTALSGGFVEPGPSGAPSRGRPDVLPTGRNFYSVDVRAVPTETAWRLGRQSADLVAERFFQEEGEWPQSLVLTCWGTANMRTGGDDIAQAMALIGAQPVWEQGSGRVTGFEILKLSDLGRPRIDVTLRVSGFFRDAFPHQMDLFDSAARAVGALEEPADANPVAARMRSERRRLETEGLSADEAAIRAGYRVFGSKPGAYGAGLQALVDEGIWQEKRDFADTFLTWGGYAYGGGVLGEGARNELETRLASVDAVLHNQDNREHDLLDSDDYYQFEGGLAATVETLKGDAPKVYHNDHSRPERPVVRSLSEEIGRVVRGRAANPKWIRGVMRHGYKGAFEMVATLDYLFAFSATTRAVKDHHFDQLYAAYIEAEEVRDFLNDVNPAGYAEMLARFQEAIDRGLWTPRRNSTHSALKDLKSTLEGNPAP</sequence>
<dbReference type="Pfam" id="PF02514">
    <property type="entry name" value="CobN-Mg_chel"/>
    <property type="match status" value="1"/>
</dbReference>
<proteinExistence type="predicted"/>
<evidence type="ECO:0000313" key="3">
    <source>
        <dbReference type="EMBL" id="CTQ79197.1"/>
    </source>
</evidence>
<keyword evidence="3" id="KW-0436">Ligase</keyword>
<feature type="domain" description="CobN/magnesium chelatase" evidence="2">
    <location>
        <begin position="139"/>
        <end position="1233"/>
    </location>
</feature>
<gene>
    <name evidence="3" type="primary">cobN</name>
    <name evidence="3" type="ORF">LA5096_06068</name>
</gene>
<dbReference type="GO" id="GO:0009236">
    <property type="term" value="P:cobalamin biosynthetic process"/>
    <property type="evidence" value="ECO:0007669"/>
    <property type="project" value="UniProtKB-UniRule"/>
</dbReference>
<dbReference type="GeneID" id="97673296"/>
<dbReference type="EC" id="6.6.1.2" evidence="1"/>